<feature type="region of interest" description="Disordered" evidence="2">
    <location>
        <begin position="1775"/>
        <end position="1911"/>
    </location>
</feature>
<feature type="compositionally biased region" description="Polar residues" evidence="2">
    <location>
        <begin position="1176"/>
        <end position="1187"/>
    </location>
</feature>
<feature type="compositionally biased region" description="Basic and acidic residues" evidence="2">
    <location>
        <begin position="1478"/>
        <end position="1496"/>
    </location>
</feature>
<evidence type="ECO:0000256" key="1">
    <source>
        <dbReference type="SAM" id="Coils"/>
    </source>
</evidence>
<feature type="compositionally biased region" description="Basic and acidic residues" evidence="2">
    <location>
        <begin position="519"/>
        <end position="547"/>
    </location>
</feature>
<organism evidence="3 4">
    <name type="scientific">Piromyces finnis</name>
    <dbReference type="NCBI Taxonomy" id="1754191"/>
    <lineage>
        <taxon>Eukaryota</taxon>
        <taxon>Fungi</taxon>
        <taxon>Fungi incertae sedis</taxon>
        <taxon>Chytridiomycota</taxon>
        <taxon>Chytridiomycota incertae sedis</taxon>
        <taxon>Neocallimastigomycetes</taxon>
        <taxon>Neocallimastigales</taxon>
        <taxon>Neocallimastigaceae</taxon>
        <taxon>Piromyces</taxon>
    </lineage>
</organism>
<evidence type="ECO:0000256" key="2">
    <source>
        <dbReference type="SAM" id="MobiDB-lite"/>
    </source>
</evidence>
<feature type="compositionally biased region" description="Polar residues" evidence="2">
    <location>
        <begin position="1780"/>
        <end position="1807"/>
    </location>
</feature>
<accession>A0A1Y1VDQ3</accession>
<dbReference type="EMBL" id="MCFH01000014">
    <property type="protein sequence ID" value="ORX52904.1"/>
    <property type="molecule type" value="Genomic_DNA"/>
</dbReference>
<feature type="region of interest" description="Disordered" evidence="2">
    <location>
        <begin position="568"/>
        <end position="632"/>
    </location>
</feature>
<feature type="compositionally biased region" description="Basic and acidic residues" evidence="2">
    <location>
        <begin position="1944"/>
        <end position="1956"/>
    </location>
</feature>
<dbReference type="OrthoDB" id="10641368at2759"/>
<feature type="compositionally biased region" description="Basic and acidic residues" evidence="2">
    <location>
        <begin position="753"/>
        <end position="777"/>
    </location>
</feature>
<feature type="region of interest" description="Disordered" evidence="2">
    <location>
        <begin position="2158"/>
        <end position="2208"/>
    </location>
</feature>
<feature type="region of interest" description="Disordered" evidence="2">
    <location>
        <begin position="1941"/>
        <end position="1965"/>
    </location>
</feature>
<feature type="region of interest" description="Disordered" evidence="2">
    <location>
        <begin position="940"/>
        <end position="973"/>
    </location>
</feature>
<feature type="compositionally biased region" description="Polar residues" evidence="2">
    <location>
        <begin position="1126"/>
        <end position="1135"/>
    </location>
</feature>
<reference evidence="3 4" key="2">
    <citation type="submission" date="2016-08" db="EMBL/GenBank/DDBJ databases">
        <title>Pervasive Adenine N6-methylation of Active Genes in Fungi.</title>
        <authorList>
            <consortium name="DOE Joint Genome Institute"/>
            <person name="Mondo S.J."/>
            <person name="Dannebaum R.O."/>
            <person name="Kuo R.C."/>
            <person name="Labutti K."/>
            <person name="Haridas S."/>
            <person name="Kuo A."/>
            <person name="Salamov A."/>
            <person name="Ahrendt S.R."/>
            <person name="Lipzen A."/>
            <person name="Sullivan W."/>
            <person name="Andreopoulos W.B."/>
            <person name="Clum A."/>
            <person name="Lindquist E."/>
            <person name="Daum C."/>
            <person name="Ramamoorthy G.K."/>
            <person name="Gryganskyi A."/>
            <person name="Culley D."/>
            <person name="Magnuson J.K."/>
            <person name="James T.Y."/>
            <person name="O'Malley M.A."/>
            <person name="Stajich J.E."/>
            <person name="Spatafora J.W."/>
            <person name="Visel A."/>
            <person name="Grigoriev I.V."/>
        </authorList>
    </citation>
    <scope>NUCLEOTIDE SEQUENCE [LARGE SCALE GENOMIC DNA]</scope>
    <source>
        <strain evidence="4">finn</strain>
    </source>
</reference>
<feature type="coiled-coil region" evidence="1">
    <location>
        <begin position="1085"/>
        <end position="1112"/>
    </location>
</feature>
<feature type="region of interest" description="Disordered" evidence="2">
    <location>
        <begin position="2060"/>
        <end position="2079"/>
    </location>
</feature>
<feature type="compositionally biased region" description="Basic and acidic residues" evidence="2">
    <location>
        <begin position="704"/>
        <end position="715"/>
    </location>
</feature>
<evidence type="ECO:0000313" key="3">
    <source>
        <dbReference type="EMBL" id="ORX52904.1"/>
    </source>
</evidence>
<feature type="compositionally biased region" description="Basic residues" evidence="2">
    <location>
        <begin position="728"/>
        <end position="751"/>
    </location>
</feature>
<feature type="compositionally biased region" description="Basic and acidic residues" evidence="2">
    <location>
        <begin position="1808"/>
        <end position="1854"/>
    </location>
</feature>
<feature type="compositionally biased region" description="Low complexity" evidence="2">
    <location>
        <begin position="1498"/>
        <end position="1514"/>
    </location>
</feature>
<keyword evidence="1" id="KW-0175">Coiled coil</keyword>
<dbReference type="STRING" id="1754191.A0A1Y1VDQ3"/>
<feature type="compositionally biased region" description="Basic and acidic residues" evidence="2">
    <location>
        <begin position="568"/>
        <end position="586"/>
    </location>
</feature>
<feature type="region of interest" description="Disordered" evidence="2">
    <location>
        <begin position="1176"/>
        <end position="1195"/>
    </location>
</feature>
<feature type="compositionally biased region" description="Basic and acidic residues" evidence="2">
    <location>
        <begin position="1872"/>
        <end position="1894"/>
    </location>
</feature>
<dbReference type="Proteomes" id="UP000193719">
    <property type="component" value="Unassembled WGS sequence"/>
</dbReference>
<keyword evidence="4" id="KW-1185">Reference proteome</keyword>
<feature type="region of interest" description="Disordered" evidence="2">
    <location>
        <begin position="1115"/>
        <end position="1142"/>
    </location>
</feature>
<feature type="compositionally biased region" description="Basic residues" evidence="2">
    <location>
        <begin position="598"/>
        <end position="609"/>
    </location>
</feature>
<evidence type="ECO:0000313" key="4">
    <source>
        <dbReference type="Proteomes" id="UP000193719"/>
    </source>
</evidence>
<protein>
    <submittedName>
        <fullName evidence="3">Uncharacterized protein</fullName>
    </submittedName>
</protein>
<feature type="region of interest" description="Disordered" evidence="2">
    <location>
        <begin position="834"/>
        <end position="859"/>
    </location>
</feature>
<reference evidence="3 4" key="1">
    <citation type="submission" date="2016-08" db="EMBL/GenBank/DDBJ databases">
        <title>Genomes of anaerobic fungi encode conserved fungal cellulosomes for biomass hydrolysis.</title>
        <authorList>
            <consortium name="DOE Joint Genome Institute"/>
            <person name="Haitjema C.H."/>
            <person name="Gilmore S.P."/>
            <person name="Henske J.K."/>
            <person name="Solomon K.V."/>
            <person name="De Groot R."/>
            <person name="Kuo A."/>
            <person name="Mondo S.J."/>
            <person name="Salamov A.A."/>
            <person name="Labutti K."/>
            <person name="Zhao Z."/>
            <person name="Chiniquy J."/>
            <person name="Barry K."/>
            <person name="Brewer H.M."/>
            <person name="Purvine S.O."/>
            <person name="Wright A.T."/>
            <person name="Boxma B."/>
            <person name="Van Alen T."/>
            <person name="Hackstein J.H."/>
            <person name="Baker S.E."/>
            <person name="Grigoriev I.V."/>
            <person name="O'Malley M.A."/>
        </authorList>
    </citation>
    <scope>NUCLEOTIDE SEQUENCE [LARGE SCALE GENOMIC DNA]</scope>
    <source>
        <strain evidence="4">finn</strain>
    </source>
</reference>
<sequence>MNTVKKVRKSNKFQRGNGAIIKKSKRGRKPKSTSILEISPIRRSNRPRIRTPGEIITIDLDDSDTENNYGNVTYNISADHTPIHTKINSKDQSIYEISVENIPSQIIPNDLSKNDVIEMEKSSFTLQNTTPLPSNTNTFSSPSPVNTKLLSNSVNIDHISTIQNTPKNDKAIEPSSQMEKSVLSNDIPDGTCTQDINTTTINNLNNENDTKTPSNLSPPLLTKSSTTKINMNSSSKDLLSNSFIPKWNIKLPESILKLNLSDFSTNSSLKNSSSVRTLIPTSFTKINSSNNADSKSTTKKPNSILKTVTIFNDNLSSDIYSQINTLLQDESSIILKGNDTMDMGENIPINSNENSVKFNDKEKTVEFVVTEKIGSTFNEYKFKTKGKKLAFYCYNNKKYIVNNANSAIYTIKDTKIDNEEINSTLSYLLNNIKKSVNIPKISHNVSRISKYSLQYKYPVSLPSNKLDAILEDEPESTFNVSYEKLISSEKQSLKDSTKRKTKTNRVPKESSKTPLKNTDNNKKGSVTERKRKRVNETDNNEKARDNSSKYNAMDNNIMDIDEGEKIQKDKAEKCINPEKKKGERPQAKSTNEGINKVERKRGRKPKKRKLDTTGNLTTKNTTTVKPLKDSQENTEVKLENIVIKKEFENKRDLRSNENGPHEIIIIDLDSDVEDKSKEKAQSPPPPPPSKKKRGPKPKALQVDKTNKANPRVDEKESSEESESNLKLSLRRKNRKLNPKKDLKLRKNKLNKSNKSEKTDQTSKNEKETAMKKKEKSISNKNGSIEKFIEKTVPVVENSPKNKKVEKNEKITMENKKIENKKVEGKKVIDNKKNENKRIEEKKVGSKKGETKNTTADNKKIENKTVEDTIKTIENNKVENKDNEMVCEEVTNTKTKAKKLESTSFMDVVDETSMNVEEDNSEKFIKNSIVPFNIKKLKSQERKNTLIKKEDKDEKEIKTGKQQNEKEEEPVQKKLKVEEPKDKLITNQSKPMKLEEYDIDEELKKKNVLPKDLVELAIENKFPETLIEALKNGRCTSIINKPKEELEEKPIPVVIDIEDSPMIRKTKGSERRKRNTINCVIEISDNDNDDADIEEENREIVTLSNKNKRFKNISKGIPSILFPPSPSDTTNKNSPDSGNSISSLSSSALNASVMNLKLTPPKMDRLYINKRKYGKDLNSQLSSHPITSDSRKRKSIEDTQNLVKKEKGEVHQHIVIDSESDAKSEKEVPVVSGVNNMSYESDESLNNYRNGYKMATNMFNYNNTYRPPYNYFSKRRPSFDSYFDTLHTRPKSGFYNYNMNPHKPISAYYNHVRTPAPTPSYMYMNKSNYPYMSRNGSMVNNYYSPNIPYNNFMSQSNYLYNVGSQGQYYNNSFLYPPLSTSADLGPLAASSFPSSLSSTAFNSPLMTTLPSNPLNNPLAPSTLSTANNSIPKDNVPILDSFSNPKFELDIDVLSLALNQNLNQLSKENINDINALEKKEHEKLEKSKKKSSETEKVKNKSSGSKSSTKTSKAKGTIDATSLPLDTASFYPDNSVNPIVLNEIPIENLLKDISMTNLPDASLDKSQPTNISPIHTSNNSKLQDILSTPTISANKLDILGTPNFSEKLSEIISTPNFNNGKLSVIVNTPNLNSNFIKNIEDSGVCLSSTTVPTEDLSSQTIEDEAKLASSITAPTTTTTTTTITTTSLASSAVTTAIDTSALTTPLDSVNPLPTTMEVETTSSLATLASLAASSSLITTETEKNQSREANVTTKPFESVSNNFNALETLATLATSELSETASIPTTTTHGPSSTLQTSTEATTKDQTNANESKEQKEKGKKDKTKEKVPIEEKEDKNKSDNTGSKDKQSSDAQKQKPIDNLINTYVSEPNPKASTDNKKEEGIEEKSENSKNEEKNKGAKPSNKSPSKLEATKRAMDEIMSQIIEVKESKDTLDFLAAQLSNNKSSKAKEKEEENKKSSQDQNDMSGFNGNVYMDRNPILGGVENGQMNKVNEEEPQLEQIIFKQAVLNEDTFYYPYVGNFNDSSTTSVTTNALEKKENGSKEVKNTKDINPMNMYNIMNERNGQQQKKQEANTTDQQNKSNDLMNKFYTEEERKNLSVFNGFSNLQNNESLNTMNGSLLMNKFYTEEERNTLFNNISNTQPPHDESFIKINDMEMNLMENNTNKLNDSNNNKHSVIEKDKSKGNNNSEASDSSNDTDSEDDILTNLNVSK</sequence>
<gene>
    <name evidence="3" type="ORF">BCR36DRAFT_443735</name>
</gene>
<feature type="compositionally biased region" description="Low complexity" evidence="2">
    <location>
        <begin position="2182"/>
        <end position="2191"/>
    </location>
</feature>
<comment type="caution">
    <text evidence="3">The sequence shown here is derived from an EMBL/GenBank/DDBJ whole genome shotgun (WGS) entry which is preliminary data.</text>
</comment>
<feature type="region of interest" description="Disordered" evidence="2">
    <location>
        <begin position="1478"/>
        <end position="1514"/>
    </location>
</feature>
<feature type="compositionally biased region" description="Low complexity" evidence="2">
    <location>
        <begin position="612"/>
        <end position="623"/>
    </location>
</feature>
<feature type="region of interest" description="Disordered" evidence="2">
    <location>
        <begin position="489"/>
        <end position="555"/>
    </location>
</feature>
<feature type="region of interest" description="Disordered" evidence="2">
    <location>
        <begin position="653"/>
        <end position="781"/>
    </location>
</feature>
<proteinExistence type="predicted"/>
<feature type="region of interest" description="Disordered" evidence="2">
    <location>
        <begin position="201"/>
        <end position="220"/>
    </location>
</feature>
<feature type="compositionally biased region" description="Low complexity" evidence="2">
    <location>
        <begin position="2158"/>
        <end position="2169"/>
    </location>
</feature>
<name>A0A1Y1VDQ3_9FUNG</name>